<gene>
    <name evidence="4" type="ORF">CLV43_104622</name>
</gene>
<proteinExistence type="predicted"/>
<evidence type="ECO:0000313" key="4">
    <source>
        <dbReference type="EMBL" id="PRY42785.1"/>
    </source>
</evidence>
<evidence type="ECO:0000256" key="2">
    <source>
        <dbReference type="SAM" id="SignalP"/>
    </source>
</evidence>
<feature type="compositionally biased region" description="Low complexity" evidence="1">
    <location>
        <begin position="56"/>
        <end position="73"/>
    </location>
</feature>
<name>A0A2T0TAW5_9PSEU</name>
<comment type="caution">
    <text evidence="4">The sequence shown here is derived from an EMBL/GenBank/DDBJ whole genome shotgun (WGS) entry which is preliminary data.</text>
</comment>
<evidence type="ECO:0000313" key="5">
    <source>
        <dbReference type="Proteomes" id="UP000239494"/>
    </source>
</evidence>
<dbReference type="InterPro" id="IPR012938">
    <property type="entry name" value="Glc/Sorbosone_DH"/>
</dbReference>
<reference evidence="4 5" key="1">
    <citation type="submission" date="2018-03" db="EMBL/GenBank/DDBJ databases">
        <title>Genomic Encyclopedia of Archaeal and Bacterial Type Strains, Phase II (KMG-II): from individual species to whole genera.</title>
        <authorList>
            <person name="Goeker M."/>
        </authorList>
    </citation>
    <scope>NUCLEOTIDE SEQUENCE [LARGE SCALE GENOMIC DNA]</scope>
    <source>
        <strain evidence="4 5">DSM 44720</strain>
    </source>
</reference>
<dbReference type="EMBL" id="PVTF01000004">
    <property type="protein sequence ID" value="PRY42785.1"/>
    <property type="molecule type" value="Genomic_DNA"/>
</dbReference>
<dbReference type="PANTHER" id="PTHR19328:SF13">
    <property type="entry name" value="HIPL1 PROTEIN"/>
    <property type="match status" value="1"/>
</dbReference>
<feature type="signal peptide" evidence="2">
    <location>
        <begin position="1"/>
        <end position="31"/>
    </location>
</feature>
<dbReference type="PANTHER" id="PTHR19328">
    <property type="entry name" value="HEDGEHOG-INTERACTING PROTEIN"/>
    <property type="match status" value="1"/>
</dbReference>
<evidence type="ECO:0000256" key="1">
    <source>
        <dbReference type="SAM" id="MobiDB-lite"/>
    </source>
</evidence>
<dbReference type="Proteomes" id="UP000239494">
    <property type="component" value="Unassembled WGS sequence"/>
</dbReference>
<dbReference type="SUPFAM" id="SSF63829">
    <property type="entry name" value="Calcium-dependent phosphotriesterase"/>
    <property type="match status" value="1"/>
</dbReference>
<feature type="domain" description="Glucose/Sorbosone dehydrogenase" evidence="3">
    <location>
        <begin position="114"/>
        <end position="292"/>
    </location>
</feature>
<sequence length="400" mass="40536">MSPLVSRPQRLLRAVLASTALCLLATGCASFPEQPSPAGWSAQPQLTPQAGPTPELPGGLPQAGGEQQGGQPPASVPPPEGCKDFSPAVVATCLNPISGVALTDVNQSTGVVTALATERTTGKLLKVTKDVDPVEVASFPVDATSDGGLTGLTLSPSYGEDQLVYVYLTTDTDNRVVRIAPGDTPKPVLTGIPKGPTGNRGVLGYDREGALLVATGDAGNPALATDPTSLAGKVLRIDAAGHPAKGNPTTGSAVLTSGLRSPGGICVSADGTKTWVTDATPTADVLYRVDAGKPLTTPAWSWPDKPGVTGCASLSNMMWVATSNTPGTQMIAMNPEGAFTGKPEPFLDKENGFGRIGPLVALDDNTALAGTVNKAGGTPISSDDRVVIIVRDAASGGSKD</sequence>
<keyword evidence="5" id="KW-1185">Reference proteome</keyword>
<organism evidence="4 5">
    <name type="scientific">Umezawaea tangerina</name>
    <dbReference type="NCBI Taxonomy" id="84725"/>
    <lineage>
        <taxon>Bacteria</taxon>
        <taxon>Bacillati</taxon>
        <taxon>Actinomycetota</taxon>
        <taxon>Actinomycetes</taxon>
        <taxon>Pseudonocardiales</taxon>
        <taxon>Pseudonocardiaceae</taxon>
        <taxon>Umezawaea</taxon>
    </lineage>
</organism>
<accession>A0A2T0TAW5</accession>
<dbReference type="AlphaFoldDB" id="A0A2T0TAW5"/>
<dbReference type="Gene3D" id="2.120.10.30">
    <property type="entry name" value="TolB, C-terminal domain"/>
    <property type="match status" value="1"/>
</dbReference>
<feature type="chain" id="PRO_5015467901" evidence="2">
    <location>
        <begin position="32"/>
        <end position="400"/>
    </location>
</feature>
<keyword evidence="2" id="KW-0732">Signal</keyword>
<feature type="region of interest" description="Disordered" evidence="1">
    <location>
        <begin position="33"/>
        <end position="82"/>
    </location>
</feature>
<dbReference type="Pfam" id="PF07995">
    <property type="entry name" value="GSDH"/>
    <property type="match status" value="1"/>
</dbReference>
<dbReference type="PROSITE" id="PS51257">
    <property type="entry name" value="PROKAR_LIPOPROTEIN"/>
    <property type="match status" value="1"/>
</dbReference>
<evidence type="ECO:0000259" key="3">
    <source>
        <dbReference type="Pfam" id="PF07995"/>
    </source>
</evidence>
<protein>
    <submittedName>
        <fullName evidence="4">Glucose/sorbosone dehydrogenase</fullName>
    </submittedName>
</protein>
<dbReference type="InterPro" id="IPR011042">
    <property type="entry name" value="6-blade_b-propeller_TolB-like"/>
</dbReference>